<organism evidence="2 3">
    <name type="scientific">Neodothiora populina</name>
    <dbReference type="NCBI Taxonomy" id="2781224"/>
    <lineage>
        <taxon>Eukaryota</taxon>
        <taxon>Fungi</taxon>
        <taxon>Dikarya</taxon>
        <taxon>Ascomycota</taxon>
        <taxon>Pezizomycotina</taxon>
        <taxon>Dothideomycetes</taxon>
        <taxon>Dothideomycetidae</taxon>
        <taxon>Dothideales</taxon>
        <taxon>Dothioraceae</taxon>
        <taxon>Neodothiora</taxon>
    </lineage>
</organism>
<dbReference type="GeneID" id="95977945"/>
<feature type="region of interest" description="Disordered" evidence="1">
    <location>
        <begin position="267"/>
        <end position="332"/>
    </location>
</feature>
<feature type="region of interest" description="Disordered" evidence="1">
    <location>
        <begin position="172"/>
        <end position="207"/>
    </location>
</feature>
<feature type="region of interest" description="Disordered" evidence="1">
    <location>
        <begin position="374"/>
        <end position="407"/>
    </location>
</feature>
<feature type="compositionally biased region" description="Basic and acidic residues" evidence="1">
    <location>
        <begin position="381"/>
        <end position="395"/>
    </location>
</feature>
<proteinExistence type="predicted"/>
<feature type="region of interest" description="Disordered" evidence="1">
    <location>
        <begin position="131"/>
        <end position="157"/>
    </location>
</feature>
<evidence type="ECO:0000313" key="3">
    <source>
        <dbReference type="Proteomes" id="UP001562354"/>
    </source>
</evidence>
<feature type="compositionally biased region" description="Polar residues" evidence="1">
    <location>
        <begin position="729"/>
        <end position="748"/>
    </location>
</feature>
<keyword evidence="3" id="KW-1185">Reference proteome</keyword>
<comment type="caution">
    <text evidence="2">The sequence shown here is derived from an EMBL/GenBank/DDBJ whole genome shotgun (WGS) entry which is preliminary data.</text>
</comment>
<dbReference type="EMBL" id="JBFMKM010000005">
    <property type="protein sequence ID" value="KAL1306131.1"/>
    <property type="molecule type" value="Genomic_DNA"/>
</dbReference>
<feature type="region of interest" description="Disordered" evidence="1">
    <location>
        <begin position="434"/>
        <end position="474"/>
    </location>
</feature>
<feature type="compositionally biased region" description="Basic and acidic residues" evidence="1">
    <location>
        <begin position="311"/>
        <end position="320"/>
    </location>
</feature>
<evidence type="ECO:0000313" key="2">
    <source>
        <dbReference type="EMBL" id="KAL1306131.1"/>
    </source>
</evidence>
<sequence length="840" mass="91149">MFRPTPSKLCVTTADIQDLKSRIARRPTELGPAQGTDWFTVQASQPSQNSKPPVWHKGILRPSPRRPIRGAISCVNPSHAHVSPQFAPFTDTSSELEEDTLSDTQLHDRDVSSLTVAESLAEARRAIDAVDANRDQTAASSRSSLNPRAEGLSHRNSGHSYFDLPLYTSDNSGLEGDGGLPPRLDGSSEMPYRSRGGHADDSYYDSTSRNLGLPDECGLPHLPRMMGHDEAFTLPTSLDPMAPSFIPRIKFGSADDPDTRRAASYAVNNRGAQSLRPRNPILLDPDNSQLDPASSYAPRTRAQRSPYDDQQPQRDREYQRQRPSSLGRRSDLPASLSGIVIDRYLVMKIPGSCPSPLSTSSPTALPSEREMLSHDLSPIDQTDRQYSRDVPDARSRPIGARRSSARLVSSIGSHSVPDLFDPSLRASMIHSRHSSLSWDRPASSNGISEPASPGRNRIRRDLVPPDAPLAPNARRRYPSQAYYLNHSPLDELTAALQQFSSVSTDRHSSNSLQPFRGRLLSGGLGCSEDSTYDEGGVGSDEDEEVPPVGHVSDSRRLETLPALIAPASRAREPTIIASSTPLGLTGASQHLASRSPSASSVYSVGSIPLPDPLSPARMSPLTSGPTYSLPTTSMPPAPPSSSPPHQDLPSGPQALLMQSTQRRTPPRRGALTSPIVPSGLHARPGTTPSFRIYDDELPAARQPQTPADVSRWRPSRPPAAKTPNPVLSPASSLETSSNRRSYPASTSAPWPRLEPSTAELTAIPFMSPRYGARRTLMPPRQGQIHPSVFGDRENKVDIDPFIALGAEREGWHNPRAGGSVPMRRNLPLVPLDNPSQPRGL</sequence>
<reference evidence="2 3" key="1">
    <citation type="submission" date="2024-07" db="EMBL/GenBank/DDBJ databases">
        <title>Draft sequence of the Neodothiora populina.</title>
        <authorList>
            <person name="Drown D.D."/>
            <person name="Schuette U.S."/>
            <person name="Buechlein A.B."/>
            <person name="Rusch D.R."/>
            <person name="Winton L.W."/>
            <person name="Adams G.A."/>
        </authorList>
    </citation>
    <scope>NUCLEOTIDE SEQUENCE [LARGE SCALE GENOMIC DNA]</scope>
    <source>
        <strain evidence="2 3">CPC 39397</strain>
    </source>
</reference>
<dbReference type="RefSeq" id="XP_069202404.1">
    <property type="nucleotide sequence ID" value="XM_069343855.1"/>
</dbReference>
<dbReference type="Proteomes" id="UP001562354">
    <property type="component" value="Unassembled WGS sequence"/>
</dbReference>
<accession>A0ABR3PJ18</accession>
<protein>
    <submittedName>
        <fullName evidence="2">Uncharacterized protein</fullName>
    </submittedName>
</protein>
<feature type="region of interest" description="Disordered" evidence="1">
    <location>
        <begin position="530"/>
        <end position="551"/>
    </location>
</feature>
<feature type="compositionally biased region" description="Polar residues" evidence="1">
    <location>
        <begin position="434"/>
        <end position="447"/>
    </location>
</feature>
<feature type="region of interest" description="Disordered" evidence="1">
    <location>
        <begin position="43"/>
        <end position="66"/>
    </location>
</feature>
<gene>
    <name evidence="2" type="ORF">AAFC00_004245</name>
</gene>
<feature type="compositionally biased region" description="Polar residues" evidence="1">
    <location>
        <begin position="135"/>
        <end position="146"/>
    </location>
</feature>
<feature type="region of interest" description="Disordered" evidence="1">
    <location>
        <begin position="85"/>
        <end position="112"/>
    </location>
</feature>
<evidence type="ECO:0000256" key="1">
    <source>
        <dbReference type="SAM" id="MobiDB-lite"/>
    </source>
</evidence>
<feature type="region of interest" description="Disordered" evidence="1">
    <location>
        <begin position="613"/>
        <end position="752"/>
    </location>
</feature>
<feature type="compositionally biased region" description="Pro residues" evidence="1">
    <location>
        <begin position="633"/>
        <end position="642"/>
    </location>
</feature>
<name>A0ABR3PJ18_9PEZI</name>
<feature type="region of interest" description="Disordered" evidence="1">
    <location>
        <begin position="809"/>
        <end position="840"/>
    </location>
</feature>